<dbReference type="EMBL" id="RBRL01000235">
    <property type="protein sequence ID" value="RMQ87589.1"/>
    <property type="molecule type" value="Genomic_DNA"/>
</dbReference>
<accession>A0A3M4QB07</accession>
<proteinExistence type="predicted"/>
<sequence>MQLFFGVDQLRLGAGFQAFGLLVLVLAVDTGTEATFAQVEHLAGALEVVIGQVTHDMRLAQIAVSLGHVGSQGQACGLLVDFGGTRLAQRGFPGGALATPEVEVVVEAGADVAHGGIGVALPARVLVLGQARTAHTGAGIQGGHAFGVGSIGRGFGLVGTGAGVLHVGAVLQGFMDQAIELRVAKAFPPVGGRPGGRGQGHAAQGFAGLQRVGVETLALCVEAAEVGTTGHTHRHQHQAECTRFH</sequence>
<dbReference type="Proteomes" id="UP000277179">
    <property type="component" value="Unassembled WGS sequence"/>
</dbReference>
<reference evidence="1 2" key="1">
    <citation type="submission" date="2018-08" db="EMBL/GenBank/DDBJ databases">
        <title>Recombination of ecologically and evolutionarily significant loci maintains genetic cohesion in the Pseudomonas syringae species complex.</title>
        <authorList>
            <person name="Dillon M."/>
            <person name="Thakur S."/>
            <person name="Almeida R.N.D."/>
            <person name="Weir B.S."/>
            <person name="Guttman D.S."/>
        </authorList>
    </citation>
    <scope>NUCLEOTIDE SEQUENCE [LARGE SCALE GENOMIC DNA]</scope>
    <source>
        <strain evidence="1 2">ICMP 11288</strain>
    </source>
</reference>
<name>A0A3M4QB07_9PSED</name>
<evidence type="ECO:0000313" key="1">
    <source>
        <dbReference type="EMBL" id="RMQ87589.1"/>
    </source>
</evidence>
<evidence type="ECO:0000313" key="2">
    <source>
        <dbReference type="Proteomes" id="UP000277179"/>
    </source>
</evidence>
<organism evidence="1 2">
    <name type="scientific">Pseudomonas salomonii</name>
    <dbReference type="NCBI Taxonomy" id="191391"/>
    <lineage>
        <taxon>Bacteria</taxon>
        <taxon>Pseudomonadati</taxon>
        <taxon>Pseudomonadota</taxon>
        <taxon>Gammaproteobacteria</taxon>
        <taxon>Pseudomonadales</taxon>
        <taxon>Pseudomonadaceae</taxon>
        <taxon>Pseudomonas</taxon>
    </lineage>
</organism>
<protein>
    <submittedName>
        <fullName evidence="1">Uncharacterized protein</fullName>
    </submittedName>
</protein>
<dbReference type="AlphaFoldDB" id="A0A3M4QB07"/>
<gene>
    <name evidence="1" type="ORF">ALP97_200298</name>
</gene>
<comment type="caution">
    <text evidence="1">The sequence shown here is derived from an EMBL/GenBank/DDBJ whole genome shotgun (WGS) entry which is preliminary data.</text>
</comment>